<name>A0A4D7AUC1_9HYPH</name>
<protein>
    <submittedName>
        <fullName evidence="3">NIPSNAP family protein</fullName>
    </submittedName>
</protein>
<organism evidence="3 4">
    <name type="scientific">Phreatobacter stygius</name>
    <dbReference type="NCBI Taxonomy" id="1940610"/>
    <lineage>
        <taxon>Bacteria</taxon>
        <taxon>Pseudomonadati</taxon>
        <taxon>Pseudomonadota</taxon>
        <taxon>Alphaproteobacteria</taxon>
        <taxon>Hyphomicrobiales</taxon>
        <taxon>Phreatobacteraceae</taxon>
        <taxon>Phreatobacter</taxon>
    </lineage>
</organism>
<dbReference type="Proteomes" id="UP000298781">
    <property type="component" value="Chromosome"/>
</dbReference>
<dbReference type="PANTHER" id="PTHR21017:SF17">
    <property type="entry name" value="PROTEIN NIPSNAP"/>
    <property type="match status" value="1"/>
</dbReference>
<keyword evidence="4" id="KW-1185">Reference proteome</keyword>
<dbReference type="InterPro" id="IPR011008">
    <property type="entry name" value="Dimeric_a/b-barrel"/>
</dbReference>
<evidence type="ECO:0000313" key="4">
    <source>
        <dbReference type="Proteomes" id="UP000298781"/>
    </source>
</evidence>
<gene>
    <name evidence="3" type="ORF">E8M01_14065</name>
</gene>
<proteinExistence type="inferred from homology"/>
<evidence type="ECO:0000256" key="1">
    <source>
        <dbReference type="ARBA" id="ARBA00005291"/>
    </source>
</evidence>
<reference evidence="3 4" key="1">
    <citation type="submission" date="2019-04" db="EMBL/GenBank/DDBJ databases">
        <title>Phreatobacter aquaticus sp. nov.</title>
        <authorList>
            <person name="Choi A."/>
        </authorList>
    </citation>
    <scope>NUCLEOTIDE SEQUENCE [LARGE SCALE GENOMIC DNA]</scope>
    <source>
        <strain evidence="3 4">KCTC 52518</strain>
    </source>
</reference>
<dbReference type="Pfam" id="PF07978">
    <property type="entry name" value="NIPSNAP"/>
    <property type="match status" value="1"/>
</dbReference>
<feature type="domain" description="NIPSNAP" evidence="2">
    <location>
        <begin position="3"/>
        <end position="102"/>
    </location>
</feature>
<evidence type="ECO:0000313" key="3">
    <source>
        <dbReference type="EMBL" id="QCI65234.1"/>
    </source>
</evidence>
<dbReference type="KEGG" id="pstg:E8M01_14065"/>
<evidence type="ECO:0000259" key="2">
    <source>
        <dbReference type="Pfam" id="PF07978"/>
    </source>
</evidence>
<dbReference type="AlphaFoldDB" id="A0A4D7AUC1"/>
<accession>A0A4D7AUC1</accession>
<dbReference type="EMBL" id="CP039690">
    <property type="protein sequence ID" value="QCI65234.1"/>
    <property type="molecule type" value="Genomic_DNA"/>
</dbReference>
<dbReference type="RefSeq" id="WP_136960682.1">
    <property type="nucleotide sequence ID" value="NZ_CP039690.1"/>
</dbReference>
<dbReference type="InterPro" id="IPR012577">
    <property type="entry name" value="NIPSNAP"/>
</dbReference>
<dbReference type="InterPro" id="IPR051557">
    <property type="entry name" value="NipSnap_domain"/>
</dbReference>
<dbReference type="Gene3D" id="3.30.70.100">
    <property type="match status" value="1"/>
</dbReference>
<comment type="similarity">
    <text evidence="1">Belongs to the NipSnap family.</text>
</comment>
<dbReference type="SUPFAM" id="SSF54909">
    <property type="entry name" value="Dimeric alpha+beta barrel"/>
    <property type="match status" value="1"/>
</dbReference>
<dbReference type="OrthoDB" id="4124121at2"/>
<sequence>MIVEERIYTLMAGKVADYLKVYENEGLAIQKDMLGTMVGYFSTEFGPLNQIVHLWAYRDLADRETRRRRLAAGPGWQAYVAKIRPWVVNQENKLLIPAAFSPKLIHEDAA</sequence>
<dbReference type="PANTHER" id="PTHR21017">
    <property type="entry name" value="NIPSNAP-RELATED"/>
    <property type="match status" value="1"/>
</dbReference>